<dbReference type="GO" id="GO:0003677">
    <property type="term" value="F:DNA binding"/>
    <property type="evidence" value="ECO:0007669"/>
    <property type="project" value="InterPro"/>
</dbReference>
<sequence length="309" mass="33737">MTALDNEELRRCRGRAFGVAYRMVGTVSDAEDIAQESMARLIAAGHVREPEAFVSTVAARLGIDRFRSARAQRERYVGEWLPEPILTPRTGDEAADHAELADELSFAFLVMLERLSPSERAALVLYEVLGYSYSETAEILGRTEPTTRKLVSRARHRIASGRPRFRPRSQQQTQLVERFIAACENGAVDDFVDLLTEDVVFMGDGGGQVPPGMAISQPVHGRKAVSRLLTGFRKRAFPTSLEPCSVNLGPGVVVSADDSIGGGIIAVLALDAGPEGIHGIYSVVNPNKLDHLGAVMDYSRWTGESRSDR</sequence>
<dbReference type="GO" id="GO:0006352">
    <property type="term" value="P:DNA-templated transcription initiation"/>
    <property type="evidence" value="ECO:0007669"/>
    <property type="project" value="InterPro"/>
</dbReference>
<feature type="domain" description="RNA polymerase sigma factor 70 region 4 type 2" evidence="7">
    <location>
        <begin position="107"/>
        <end position="156"/>
    </location>
</feature>
<dbReference type="AlphaFoldDB" id="A0A366INV4"/>
<accession>A0A366INV4</accession>
<dbReference type="GO" id="GO:0016987">
    <property type="term" value="F:sigma factor activity"/>
    <property type="evidence" value="ECO:0007669"/>
    <property type="project" value="UniProtKB-KW"/>
</dbReference>
<evidence type="ECO:0000256" key="4">
    <source>
        <dbReference type="ARBA" id="ARBA00023082"/>
    </source>
</evidence>
<dbReference type="InterPro" id="IPR014284">
    <property type="entry name" value="RNA_pol_sigma-70_dom"/>
</dbReference>
<keyword evidence="3" id="KW-0805">Transcription regulation</keyword>
<dbReference type="InterPro" id="IPR036388">
    <property type="entry name" value="WH-like_DNA-bd_sf"/>
</dbReference>
<dbReference type="InterPro" id="IPR013249">
    <property type="entry name" value="RNA_pol_sigma70_r4_t2"/>
</dbReference>
<evidence type="ECO:0000313" key="10">
    <source>
        <dbReference type="Proteomes" id="UP000253509"/>
    </source>
</evidence>
<dbReference type="InterPro" id="IPR037401">
    <property type="entry name" value="SnoaL-like"/>
</dbReference>
<evidence type="ECO:0000259" key="7">
    <source>
        <dbReference type="Pfam" id="PF08281"/>
    </source>
</evidence>
<dbReference type="Pfam" id="PF12680">
    <property type="entry name" value="SnoaL_2"/>
    <property type="match status" value="1"/>
</dbReference>
<proteinExistence type="inferred from homology"/>
<evidence type="ECO:0000259" key="6">
    <source>
        <dbReference type="Pfam" id="PF04542"/>
    </source>
</evidence>
<dbReference type="InterPro" id="IPR013325">
    <property type="entry name" value="RNA_pol_sigma_r2"/>
</dbReference>
<gene>
    <name evidence="9" type="ORF">DFO65_101474</name>
</gene>
<comment type="subunit">
    <text evidence="2">Interacts transiently with the RNA polymerase catalytic core formed by RpoA, RpoB, RpoC and RpoZ (2 alpha, 1 beta, 1 beta' and 1 omega subunit) to form the RNA polymerase holoenzyme that can initiate transcription.</text>
</comment>
<dbReference type="SUPFAM" id="SSF54427">
    <property type="entry name" value="NTF2-like"/>
    <property type="match status" value="1"/>
</dbReference>
<reference evidence="9 10" key="1">
    <citation type="submission" date="2018-06" db="EMBL/GenBank/DDBJ databases">
        <title>Freshwater and sediment microbial communities from various areas in North America, analyzing microbe dynamics in response to fracking.</title>
        <authorList>
            <person name="Lamendella R."/>
        </authorList>
    </citation>
    <scope>NUCLEOTIDE SEQUENCE [LARGE SCALE GENOMIC DNA]</scope>
    <source>
        <strain evidence="9 10">3b_TX</strain>
    </source>
</reference>
<evidence type="ECO:0000259" key="8">
    <source>
        <dbReference type="Pfam" id="PF12680"/>
    </source>
</evidence>
<dbReference type="PANTHER" id="PTHR30173:SF36">
    <property type="entry name" value="ECF RNA POLYMERASE SIGMA FACTOR SIGJ"/>
    <property type="match status" value="1"/>
</dbReference>
<dbReference type="Pfam" id="PF08281">
    <property type="entry name" value="Sigma70_r4_2"/>
    <property type="match status" value="1"/>
</dbReference>
<dbReference type="SUPFAM" id="SSF88659">
    <property type="entry name" value="Sigma3 and sigma4 domains of RNA polymerase sigma factors"/>
    <property type="match status" value="1"/>
</dbReference>
<dbReference type="EMBL" id="QNSB01000001">
    <property type="protein sequence ID" value="RBP74748.1"/>
    <property type="molecule type" value="Genomic_DNA"/>
</dbReference>
<keyword evidence="10" id="KW-1185">Reference proteome</keyword>
<organism evidence="9 10">
    <name type="scientific">Brevibacterium celere</name>
    <dbReference type="NCBI Taxonomy" id="225845"/>
    <lineage>
        <taxon>Bacteria</taxon>
        <taxon>Bacillati</taxon>
        <taxon>Actinomycetota</taxon>
        <taxon>Actinomycetes</taxon>
        <taxon>Micrococcales</taxon>
        <taxon>Brevibacteriaceae</taxon>
        <taxon>Brevibacterium</taxon>
    </lineage>
</organism>
<dbReference type="Gene3D" id="1.10.10.10">
    <property type="entry name" value="Winged helix-like DNA-binding domain superfamily/Winged helix DNA-binding domain"/>
    <property type="match status" value="1"/>
</dbReference>
<dbReference type="InterPro" id="IPR013324">
    <property type="entry name" value="RNA_pol_sigma_r3/r4-like"/>
</dbReference>
<dbReference type="NCBIfam" id="TIGR02937">
    <property type="entry name" value="sigma70-ECF"/>
    <property type="match status" value="1"/>
</dbReference>
<dbReference type="Pfam" id="PF04542">
    <property type="entry name" value="Sigma70_r2"/>
    <property type="match status" value="1"/>
</dbReference>
<comment type="caution">
    <text evidence="9">The sequence shown here is derived from an EMBL/GenBank/DDBJ whole genome shotgun (WGS) entry which is preliminary data.</text>
</comment>
<protein>
    <submittedName>
        <fullName evidence="9">RNA polymerase sigma-70 factor (ECF subfamily)</fullName>
    </submittedName>
</protein>
<comment type="similarity">
    <text evidence="1">Belongs to the sigma-70 factor family. ECF subfamily.</text>
</comment>
<evidence type="ECO:0000256" key="3">
    <source>
        <dbReference type="ARBA" id="ARBA00023015"/>
    </source>
</evidence>
<feature type="domain" description="SnoaL-like" evidence="8">
    <location>
        <begin position="176"/>
        <end position="238"/>
    </location>
</feature>
<dbReference type="SUPFAM" id="SSF88946">
    <property type="entry name" value="Sigma2 domain of RNA polymerase sigma factors"/>
    <property type="match status" value="1"/>
</dbReference>
<feature type="domain" description="RNA polymerase sigma-70 region 2" evidence="6">
    <location>
        <begin position="10"/>
        <end position="70"/>
    </location>
</feature>
<evidence type="ECO:0000256" key="1">
    <source>
        <dbReference type="ARBA" id="ARBA00010641"/>
    </source>
</evidence>
<evidence type="ECO:0000256" key="5">
    <source>
        <dbReference type="ARBA" id="ARBA00023163"/>
    </source>
</evidence>
<dbReference type="CDD" id="cd06171">
    <property type="entry name" value="Sigma70_r4"/>
    <property type="match status" value="1"/>
</dbReference>
<dbReference type="PANTHER" id="PTHR30173">
    <property type="entry name" value="SIGMA 19 FACTOR"/>
    <property type="match status" value="1"/>
</dbReference>
<name>A0A366INV4_9MICO</name>
<keyword evidence="5" id="KW-0804">Transcription</keyword>
<dbReference type="InterPro" id="IPR032710">
    <property type="entry name" value="NTF2-like_dom_sf"/>
</dbReference>
<dbReference type="RefSeq" id="WP_147233205.1">
    <property type="nucleotide sequence ID" value="NZ_QNSB01000001.1"/>
</dbReference>
<dbReference type="Gene3D" id="3.10.450.50">
    <property type="match status" value="1"/>
</dbReference>
<evidence type="ECO:0000256" key="2">
    <source>
        <dbReference type="ARBA" id="ARBA00011344"/>
    </source>
</evidence>
<keyword evidence="4" id="KW-0731">Sigma factor</keyword>
<dbReference type="Gene3D" id="1.10.1740.10">
    <property type="match status" value="1"/>
</dbReference>
<dbReference type="Proteomes" id="UP000253509">
    <property type="component" value="Unassembled WGS sequence"/>
</dbReference>
<dbReference type="InterPro" id="IPR052704">
    <property type="entry name" value="ECF_Sigma-70_Domain"/>
</dbReference>
<evidence type="ECO:0000313" key="9">
    <source>
        <dbReference type="EMBL" id="RBP74748.1"/>
    </source>
</evidence>
<dbReference type="InterPro" id="IPR007627">
    <property type="entry name" value="RNA_pol_sigma70_r2"/>
</dbReference>